<comment type="pathway">
    <text evidence="6 7">Carbohydrate biosynthesis; gluconeogenesis.</text>
</comment>
<evidence type="ECO:0000256" key="1">
    <source>
        <dbReference type="ARBA" id="ARBA00007422"/>
    </source>
</evidence>
<reference evidence="8 9" key="1">
    <citation type="submission" date="2021-10" db="EMBL/GenBank/DDBJ databases">
        <title>Lutispora strain m25 sp. nov., a thermophilic, non-spore-forming bacterium isolated from a lab-scale methanogenic bioreactor digesting anaerobic sludge.</title>
        <authorList>
            <person name="El Houari A."/>
            <person name="Mcdonald J."/>
        </authorList>
    </citation>
    <scope>NUCLEOTIDE SEQUENCE [LARGE SCALE GENOMIC DNA]</scope>
    <source>
        <strain evidence="9">m25</strain>
    </source>
</reference>
<dbReference type="PANTHER" id="PTHR21139:SF42">
    <property type="entry name" value="TRIOSEPHOSPHATE ISOMERASE"/>
    <property type="match status" value="1"/>
</dbReference>
<evidence type="ECO:0000256" key="4">
    <source>
        <dbReference type="ARBA" id="ARBA00023152"/>
    </source>
</evidence>
<keyword evidence="2 6" id="KW-0312">Gluconeogenesis</keyword>
<proteinExistence type="inferred from homology"/>
<dbReference type="GO" id="GO:0004807">
    <property type="term" value="F:triose-phosphate isomerase activity"/>
    <property type="evidence" value="ECO:0007669"/>
    <property type="project" value="UniProtKB-EC"/>
</dbReference>
<comment type="caution">
    <text evidence="8">The sequence shown here is derived from an EMBL/GenBank/DDBJ whole genome shotgun (WGS) entry which is preliminary data.</text>
</comment>
<feature type="binding site" evidence="6">
    <location>
        <position position="174"/>
    </location>
    <ligand>
        <name>substrate</name>
    </ligand>
</feature>
<comment type="catalytic activity">
    <reaction evidence="6 7">
        <text>D-glyceraldehyde 3-phosphate = dihydroxyacetone phosphate</text>
        <dbReference type="Rhea" id="RHEA:18585"/>
        <dbReference type="ChEBI" id="CHEBI:57642"/>
        <dbReference type="ChEBI" id="CHEBI:59776"/>
        <dbReference type="EC" id="5.3.1.1"/>
    </reaction>
</comment>
<feature type="binding site" evidence="6">
    <location>
        <begin position="11"/>
        <end position="13"/>
    </location>
    <ligand>
        <name>substrate</name>
    </ligand>
</feature>
<feature type="binding site" evidence="6">
    <location>
        <position position="214"/>
    </location>
    <ligand>
        <name>substrate</name>
    </ligand>
</feature>
<evidence type="ECO:0000256" key="3">
    <source>
        <dbReference type="ARBA" id="ARBA00022490"/>
    </source>
</evidence>
<keyword evidence="3 6" id="KW-0963">Cytoplasm</keyword>
<feature type="binding site" evidence="6">
    <location>
        <begin position="235"/>
        <end position="236"/>
    </location>
    <ligand>
        <name>substrate</name>
    </ligand>
</feature>
<protein>
    <recommendedName>
        <fullName evidence="6 7">Triosephosphate isomerase</fullName>
        <shortName evidence="6">TIM</shortName>
        <shortName evidence="6">TPI</shortName>
        <ecNumber evidence="6 7">5.3.1.1</ecNumber>
    </recommendedName>
    <alternativeName>
        <fullName evidence="6">Triose-phosphate isomerase</fullName>
    </alternativeName>
</protein>
<dbReference type="PANTHER" id="PTHR21139">
    <property type="entry name" value="TRIOSEPHOSPHATE ISOMERASE"/>
    <property type="match status" value="1"/>
</dbReference>
<dbReference type="SUPFAM" id="SSF51351">
    <property type="entry name" value="Triosephosphate isomerase (TIM)"/>
    <property type="match status" value="1"/>
</dbReference>
<accession>A0ABT1NAQ2</accession>
<keyword evidence="5 6" id="KW-0413">Isomerase</keyword>
<feature type="active site" description="Proton acceptor" evidence="6">
    <location>
        <position position="168"/>
    </location>
</feature>
<dbReference type="NCBIfam" id="TIGR00419">
    <property type="entry name" value="tim"/>
    <property type="match status" value="1"/>
</dbReference>
<dbReference type="Pfam" id="PF00121">
    <property type="entry name" value="TIM"/>
    <property type="match status" value="1"/>
</dbReference>
<comment type="subcellular location">
    <subcellularLocation>
        <location evidence="6 7">Cytoplasm</location>
    </subcellularLocation>
</comment>
<dbReference type="EC" id="5.3.1.1" evidence="6 7"/>
<comment type="function">
    <text evidence="6">Involved in the gluconeogenesis. Catalyzes stereospecifically the conversion of dihydroxyacetone phosphate (DHAP) to D-glyceraldehyde-3-phosphate (G3P).</text>
</comment>
<evidence type="ECO:0000256" key="6">
    <source>
        <dbReference type="HAMAP-Rule" id="MF_00147"/>
    </source>
</evidence>
<dbReference type="HAMAP" id="MF_00147_B">
    <property type="entry name" value="TIM_B"/>
    <property type="match status" value="1"/>
</dbReference>
<organism evidence="8 9">
    <name type="scientific">Lutispora saccharofermentans</name>
    <dbReference type="NCBI Taxonomy" id="3024236"/>
    <lineage>
        <taxon>Bacteria</taxon>
        <taxon>Bacillati</taxon>
        <taxon>Bacillota</taxon>
        <taxon>Clostridia</taxon>
        <taxon>Lutisporales</taxon>
        <taxon>Lutisporaceae</taxon>
        <taxon>Lutispora</taxon>
    </lineage>
</organism>
<dbReference type="InterPro" id="IPR022896">
    <property type="entry name" value="TrioseP_Isoase_bac/euk"/>
</dbReference>
<sequence length="254" mass="28239">MIRRKPIIAGNWKMNNTMEEAEKLVAHLLGLIEKRDREVVICPSFVCLSRTAELLKDHDVALGAQNMHYEDNGAFTGEVSPLFLKEVGVTYVILGHSERRHIFGEKDDLINKKVKATLKHDMNPIVCVGETLEERESNVTFEIIKNQVYGSLAGLEKEKMGKLVIAYEPVWAIGTGKTATKEDANEVIGYIRKLLAEKFGKEAGDKTRILYGGSVKPANIKELMDMEEIDGALVGGASLKAVEFSEIANYDITE</sequence>
<dbReference type="InterPro" id="IPR013785">
    <property type="entry name" value="Aldolase_TIM"/>
</dbReference>
<evidence type="ECO:0000256" key="7">
    <source>
        <dbReference type="RuleBase" id="RU363013"/>
    </source>
</evidence>
<evidence type="ECO:0000313" key="8">
    <source>
        <dbReference type="EMBL" id="MCQ1528332.1"/>
    </source>
</evidence>
<evidence type="ECO:0000256" key="2">
    <source>
        <dbReference type="ARBA" id="ARBA00022432"/>
    </source>
</evidence>
<evidence type="ECO:0000256" key="5">
    <source>
        <dbReference type="ARBA" id="ARBA00023235"/>
    </source>
</evidence>
<keyword evidence="4 6" id="KW-0324">Glycolysis</keyword>
<feature type="active site" description="Electrophile" evidence="6">
    <location>
        <position position="96"/>
    </location>
</feature>
<dbReference type="EMBL" id="JAJEKE010000001">
    <property type="protein sequence ID" value="MCQ1528332.1"/>
    <property type="molecule type" value="Genomic_DNA"/>
</dbReference>
<gene>
    <name evidence="6 8" type="primary">tpiA</name>
    <name evidence="8" type="ORF">LJD61_02055</name>
</gene>
<comment type="subunit">
    <text evidence="6 7">Homodimer.</text>
</comment>
<dbReference type="InterPro" id="IPR000652">
    <property type="entry name" value="Triosephosphate_isomerase"/>
</dbReference>
<comment type="pathway">
    <text evidence="6 7">Carbohydrate degradation; glycolysis; D-glyceraldehyde 3-phosphate from glycerone phosphate: step 1/1.</text>
</comment>
<dbReference type="PROSITE" id="PS51440">
    <property type="entry name" value="TIM_2"/>
    <property type="match status" value="1"/>
</dbReference>
<dbReference type="InterPro" id="IPR020861">
    <property type="entry name" value="Triosephosphate_isomerase_AS"/>
</dbReference>
<dbReference type="InterPro" id="IPR035990">
    <property type="entry name" value="TIM_sf"/>
</dbReference>
<comment type="similarity">
    <text evidence="1 6 7">Belongs to the triosephosphate isomerase family.</text>
</comment>
<name>A0ABT1NAQ2_9FIRM</name>
<dbReference type="Gene3D" id="3.20.20.70">
    <property type="entry name" value="Aldolase class I"/>
    <property type="match status" value="1"/>
</dbReference>
<dbReference type="CDD" id="cd00311">
    <property type="entry name" value="TIM"/>
    <property type="match status" value="1"/>
</dbReference>
<dbReference type="Proteomes" id="UP001651880">
    <property type="component" value="Unassembled WGS sequence"/>
</dbReference>
<keyword evidence="9" id="KW-1185">Reference proteome</keyword>
<dbReference type="PROSITE" id="PS00171">
    <property type="entry name" value="TIM_1"/>
    <property type="match status" value="1"/>
</dbReference>
<evidence type="ECO:0000313" key="9">
    <source>
        <dbReference type="Proteomes" id="UP001651880"/>
    </source>
</evidence>